<reference evidence="1 2" key="1">
    <citation type="submission" date="2021-08" db="EMBL/GenBank/DDBJ databases">
        <title>Bactericidal Effect of Pseudomonas oryziphila sp. nov., a novel Pseudomonas Species Against Xanthomonas oryzae Reduces Disease Severity of Bacterial Leaf Streak of Rice.</title>
        <authorList>
            <person name="Yang R."/>
            <person name="Li S."/>
            <person name="Li Y."/>
            <person name="Yan Y."/>
            <person name="Fang Y."/>
            <person name="Zou L."/>
            <person name="Chen G."/>
        </authorList>
    </citation>
    <scope>NUCLEOTIDE SEQUENCE [LARGE SCALE GENOMIC DNA]</scope>
    <source>
        <strain evidence="1 2">DSM 17497</strain>
    </source>
</reference>
<dbReference type="Proteomes" id="UP000825591">
    <property type="component" value="Chromosome"/>
</dbReference>
<protein>
    <submittedName>
        <fullName evidence="1">Uncharacterized protein</fullName>
    </submittedName>
</protein>
<organism evidence="1 2">
    <name type="scientific">Pseudomonas mosselii</name>
    <dbReference type="NCBI Taxonomy" id="78327"/>
    <lineage>
        <taxon>Bacteria</taxon>
        <taxon>Pseudomonadati</taxon>
        <taxon>Pseudomonadota</taxon>
        <taxon>Gammaproteobacteria</taxon>
        <taxon>Pseudomonadales</taxon>
        <taxon>Pseudomonadaceae</taxon>
        <taxon>Pseudomonas</taxon>
    </lineage>
</organism>
<gene>
    <name evidence="1" type="ORF">K5H97_16945</name>
</gene>
<proteinExistence type="predicted"/>
<dbReference type="EMBL" id="CP081966">
    <property type="protein sequence ID" value="QZP24523.1"/>
    <property type="molecule type" value="Genomic_DNA"/>
</dbReference>
<sequence length="81" mass="9600">MSREHELYADSAQAREMDRRLTGDSSWVDIDSRQAKANNQVWLQMIREQEEHHRNQMRSKIAAAVDQIGNRWGYMGTRRPQ</sequence>
<evidence type="ECO:0000313" key="2">
    <source>
        <dbReference type="Proteomes" id="UP000825591"/>
    </source>
</evidence>
<name>A0ABX9AVR4_9PSED</name>
<dbReference type="RefSeq" id="WP_051555700.1">
    <property type="nucleotide sequence ID" value="NZ_CP081966.1"/>
</dbReference>
<keyword evidence="2" id="KW-1185">Reference proteome</keyword>
<accession>A0ABX9AVR4</accession>
<evidence type="ECO:0000313" key="1">
    <source>
        <dbReference type="EMBL" id="QZP24523.1"/>
    </source>
</evidence>